<organism evidence="15 16">
    <name type="scientific">Actinorhabdospora filicis</name>
    <dbReference type="NCBI Taxonomy" id="1785913"/>
    <lineage>
        <taxon>Bacteria</taxon>
        <taxon>Bacillati</taxon>
        <taxon>Actinomycetota</taxon>
        <taxon>Actinomycetes</taxon>
        <taxon>Micromonosporales</taxon>
        <taxon>Micromonosporaceae</taxon>
        <taxon>Actinorhabdospora</taxon>
    </lineage>
</organism>
<comment type="caution">
    <text evidence="15">The sequence shown here is derived from an EMBL/GenBank/DDBJ whole genome shotgun (WGS) entry which is preliminary data.</text>
</comment>
<evidence type="ECO:0000256" key="6">
    <source>
        <dbReference type="ARBA" id="ARBA00022826"/>
    </source>
</evidence>
<feature type="transmembrane region" description="Helical" evidence="14">
    <location>
        <begin position="81"/>
        <end position="103"/>
    </location>
</feature>
<keyword evidence="11" id="KW-0407">Ion channel</keyword>
<dbReference type="EMBL" id="BSTX01000001">
    <property type="protein sequence ID" value="GLZ77504.1"/>
    <property type="molecule type" value="Genomic_DNA"/>
</dbReference>
<keyword evidence="5 14" id="KW-0812">Transmembrane</keyword>
<protein>
    <submittedName>
        <fullName evidence="15">DUF1211 domain-containing membrane protein</fullName>
    </submittedName>
</protein>
<feature type="region of interest" description="Disordered" evidence="13">
    <location>
        <begin position="1"/>
        <end position="28"/>
    </location>
</feature>
<keyword evidence="9" id="KW-0406">Ion transport</keyword>
<keyword evidence="4" id="KW-0633">Potassium transport</keyword>
<dbReference type="Pfam" id="PF06736">
    <property type="entry name" value="TMEM175"/>
    <property type="match status" value="1"/>
</dbReference>
<feature type="transmembrane region" description="Helical" evidence="14">
    <location>
        <begin position="208"/>
        <end position="225"/>
    </location>
</feature>
<evidence type="ECO:0000313" key="16">
    <source>
        <dbReference type="Proteomes" id="UP001165079"/>
    </source>
</evidence>
<evidence type="ECO:0000256" key="3">
    <source>
        <dbReference type="ARBA" id="ARBA00022448"/>
    </source>
</evidence>
<dbReference type="GO" id="GO:0005267">
    <property type="term" value="F:potassium channel activity"/>
    <property type="evidence" value="ECO:0007669"/>
    <property type="project" value="UniProtKB-KW"/>
</dbReference>
<feature type="transmembrane region" description="Helical" evidence="14">
    <location>
        <begin position="42"/>
        <end position="61"/>
    </location>
</feature>
<gene>
    <name evidence="15" type="ORF">Afil01_23110</name>
</gene>
<dbReference type="PANTHER" id="PTHR31462">
    <property type="entry name" value="ENDOSOMAL/LYSOSOMAL POTASSIUM CHANNEL TMEM175"/>
    <property type="match status" value="1"/>
</dbReference>
<evidence type="ECO:0000256" key="7">
    <source>
        <dbReference type="ARBA" id="ARBA00022958"/>
    </source>
</evidence>
<evidence type="ECO:0000256" key="4">
    <source>
        <dbReference type="ARBA" id="ARBA00022538"/>
    </source>
</evidence>
<evidence type="ECO:0000256" key="11">
    <source>
        <dbReference type="ARBA" id="ARBA00023303"/>
    </source>
</evidence>
<keyword evidence="3" id="KW-0813">Transport</keyword>
<keyword evidence="7" id="KW-0630">Potassium</keyword>
<evidence type="ECO:0000256" key="8">
    <source>
        <dbReference type="ARBA" id="ARBA00022989"/>
    </source>
</evidence>
<evidence type="ECO:0000256" key="14">
    <source>
        <dbReference type="SAM" id="Phobius"/>
    </source>
</evidence>
<feature type="transmembrane region" description="Helical" evidence="14">
    <location>
        <begin position="142"/>
        <end position="160"/>
    </location>
</feature>
<feature type="transmembrane region" description="Helical" evidence="14">
    <location>
        <begin position="181"/>
        <end position="202"/>
    </location>
</feature>
<evidence type="ECO:0000256" key="5">
    <source>
        <dbReference type="ARBA" id="ARBA00022692"/>
    </source>
</evidence>
<evidence type="ECO:0000313" key="15">
    <source>
        <dbReference type="EMBL" id="GLZ77504.1"/>
    </source>
</evidence>
<keyword evidence="6" id="KW-0631">Potassium channel</keyword>
<dbReference type="AlphaFoldDB" id="A0A9W6SI24"/>
<keyword evidence="10 14" id="KW-0472">Membrane</keyword>
<comment type="subcellular location">
    <subcellularLocation>
        <location evidence="1">Membrane</location>
        <topology evidence="1">Multi-pass membrane protein</topology>
    </subcellularLocation>
</comment>
<dbReference type="GO" id="GO:0016020">
    <property type="term" value="C:membrane"/>
    <property type="evidence" value="ECO:0007669"/>
    <property type="project" value="UniProtKB-SubCell"/>
</dbReference>
<dbReference type="InterPro" id="IPR010617">
    <property type="entry name" value="TMEM175-like"/>
</dbReference>
<name>A0A9W6SI24_9ACTN</name>
<dbReference type="GO" id="GO:0015252">
    <property type="term" value="F:proton channel activity"/>
    <property type="evidence" value="ECO:0007669"/>
    <property type="project" value="InterPro"/>
</dbReference>
<dbReference type="Proteomes" id="UP001165079">
    <property type="component" value="Unassembled WGS sequence"/>
</dbReference>
<keyword evidence="8 14" id="KW-1133">Transmembrane helix</keyword>
<sequence>MAPTAPSRAVVISPPRDHPPAHTTGSTVLSAKNDHGLERMTFFSDAVIAIMLTLLAIELPVPEVDSPAALWHGLAEHSDEYTAFLISFCVIAATWVAHHMLFIHVRRADPALVTLNLLSLLAYVLIPWASKTLGEVDNGAGVIVYSAAMTFLGLTMLLVARQAVRAKLIDPEAPRGVINGIRAWAAMTTAMFAVSIPLALILGRHTMWVWPVGYVGLRLAAEFYTRRARRKGAAE</sequence>
<evidence type="ECO:0000256" key="13">
    <source>
        <dbReference type="SAM" id="MobiDB-lite"/>
    </source>
</evidence>
<evidence type="ECO:0000256" key="2">
    <source>
        <dbReference type="ARBA" id="ARBA00006920"/>
    </source>
</evidence>
<evidence type="ECO:0000256" key="10">
    <source>
        <dbReference type="ARBA" id="ARBA00023136"/>
    </source>
</evidence>
<accession>A0A9W6SI24</accession>
<dbReference type="PANTHER" id="PTHR31462:SF5">
    <property type="entry name" value="ENDOSOMAL_LYSOSOMAL PROTON CHANNEL TMEM175"/>
    <property type="match status" value="1"/>
</dbReference>
<reference evidence="15" key="1">
    <citation type="submission" date="2023-03" db="EMBL/GenBank/DDBJ databases">
        <title>Actinorhabdospora filicis NBRC 111898.</title>
        <authorList>
            <person name="Ichikawa N."/>
            <person name="Sato H."/>
            <person name="Tonouchi N."/>
        </authorList>
    </citation>
    <scope>NUCLEOTIDE SEQUENCE</scope>
    <source>
        <strain evidence="15">NBRC 111898</strain>
    </source>
</reference>
<comment type="similarity">
    <text evidence="2">Belongs to the TMEM175 family.</text>
</comment>
<keyword evidence="16" id="KW-1185">Reference proteome</keyword>
<proteinExistence type="inferred from homology"/>
<evidence type="ECO:0000256" key="9">
    <source>
        <dbReference type="ARBA" id="ARBA00023065"/>
    </source>
</evidence>
<feature type="transmembrane region" description="Helical" evidence="14">
    <location>
        <begin position="110"/>
        <end position="130"/>
    </location>
</feature>
<evidence type="ECO:0000256" key="1">
    <source>
        <dbReference type="ARBA" id="ARBA00004141"/>
    </source>
</evidence>
<evidence type="ECO:0000256" key="12">
    <source>
        <dbReference type="ARBA" id="ARBA00034430"/>
    </source>
</evidence>
<comment type="catalytic activity">
    <reaction evidence="12">
        <text>K(+)(in) = K(+)(out)</text>
        <dbReference type="Rhea" id="RHEA:29463"/>
        <dbReference type="ChEBI" id="CHEBI:29103"/>
    </reaction>
</comment>